<evidence type="ECO:0000313" key="1">
    <source>
        <dbReference type="EMBL" id="CAK9194546.1"/>
    </source>
</evidence>
<protein>
    <submittedName>
        <fullName evidence="1">Uncharacterized protein</fullName>
    </submittedName>
</protein>
<proteinExistence type="predicted"/>
<organism evidence="1 2">
    <name type="scientific">Sphagnum troendelagicum</name>
    <dbReference type="NCBI Taxonomy" id="128251"/>
    <lineage>
        <taxon>Eukaryota</taxon>
        <taxon>Viridiplantae</taxon>
        <taxon>Streptophyta</taxon>
        <taxon>Embryophyta</taxon>
        <taxon>Bryophyta</taxon>
        <taxon>Sphagnophytina</taxon>
        <taxon>Sphagnopsida</taxon>
        <taxon>Sphagnales</taxon>
        <taxon>Sphagnaceae</taxon>
        <taxon>Sphagnum</taxon>
    </lineage>
</organism>
<sequence length="125" mass="14422">MGEKVGVWLSLEPKQVKWLETMTKKYGLPTAGKAFRIVILYTKQYDDDASNSFAKLRSMVDDDDSNLVKSMQTLDDVHINYLQELISKYDLESKDQVARMILDYAMASSHDESTIFKVKRCRNCN</sequence>
<reference evidence="1" key="1">
    <citation type="submission" date="2024-02" db="EMBL/GenBank/DDBJ databases">
        <authorList>
            <consortium name="ELIXIR-Norway"/>
            <consortium name="Elixir Norway"/>
        </authorList>
    </citation>
    <scope>NUCLEOTIDE SEQUENCE</scope>
</reference>
<dbReference type="Proteomes" id="UP001497512">
    <property type="component" value="Chromosome 10"/>
</dbReference>
<gene>
    <name evidence="1" type="ORF">CSSPTR1EN2_LOCUS2580</name>
</gene>
<name>A0ABP0TEJ8_9BRYO</name>
<evidence type="ECO:0000313" key="2">
    <source>
        <dbReference type="Proteomes" id="UP001497512"/>
    </source>
</evidence>
<keyword evidence="2" id="KW-1185">Reference proteome</keyword>
<accession>A0ABP0TEJ8</accession>
<dbReference type="EMBL" id="OZ019902">
    <property type="protein sequence ID" value="CAK9194546.1"/>
    <property type="molecule type" value="Genomic_DNA"/>
</dbReference>